<feature type="transmembrane region" description="Helical" evidence="12">
    <location>
        <begin position="347"/>
        <end position="369"/>
    </location>
</feature>
<dbReference type="RefSeq" id="WP_266086385.1">
    <property type="nucleotide sequence ID" value="NZ_RKLV01000003.1"/>
</dbReference>
<keyword evidence="3" id="KW-0813">Transport</keyword>
<dbReference type="InterPro" id="IPR003445">
    <property type="entry name" value="Cat_transpt"/>
</dbReference>
<keyword evidence="14" id="KW-1185">Reference proteome</keyword>
<evidence type="ECO:0000256" key="7">
    <source>
        <dbReference type="ARBA" id="ARBA00022692"/>
    </source>
</evidence>
<keyword evidence="4" id="KW-1003">Cell membrane</keyword>
<keyword evidence="6" id="KW-0633">Potassium transport</keyword>
<evidence type="ECO:0000256" key="11">
    <source>
        <dbReference type="ARBA" id="ARBA00023136"/>
    </source>
</evidence>
<evidence type="ECO:0000256" key="1">
    <source>
        <dbReference type="ARBA" id="ARBA00004429"/>
    </source>
</evidence>
<comment type="caution">
    <text evidence="13">The sequence shown here is derived from an EMBL/GenBank/DDBJ whole genome shotgun (WGS) entry which is preliminary data.</text>
</comment>
<evidence type="ECO:0000256" key="4">
    <source>
        <dbReference type="ARBA" id="ARBA00022475"/>
    </source>
</evidence>
<accession>A0A9Q4GI77</accession>
<keyword evidence="8" id="KW-0630">Potassium</keyword>
<sequence length="503" mass="53634">MAKLDWRSSVSLVGTVVKYLAVPVLFPLAIGLYYGEDAWVFAVTAGIALVTGFLLERLDTEPSLHGREAFLMVAVSWLAVSVFGAFPYVLADAGAVAHPVNALFESMSGFTTTGATVMEDISFETHSRAVMMWRQMTQWLGGMGIIVLGVAILSRLSVGGAQLMETETPGQGIEKLAPSIVQTARILWGLYFVATAVLVGLLYGLHIADIADGMTLYNAVAHALTTMPTGGFSPEARSIEAFSPAVQWTLAAFMLVAGTSFALIWTVVEERDPLALVRNGEFRLYVGIVGAASALGAVLLFLGAGTDAAVGGVEASVRESVFQFVSTVTTTGYASADFNLWGASTQLLLFASMFVGGMVGSTGGGVKVLRWKVVSKVLRRELYTVSHPDAVVPLRLSGRVLDEDAVRSALAFLVIYFLVFLLGAVVIMEDSLRAGLSLSNFEALSASAALVGNIGPAFGVVGPMGGYGDFTNTTKMVMFVMMWMGRLEILPVLVVFTRPFWRE</sequence>
<reference evidence="13" key="1">
    <citation type="submission" date="2022-09" db="EMBL/GenBank/DDBJ databases">
        <title>Haloadaptaus new haloarchaeum isolated from saline soil.</title>
        <authorList>
            <person name="Duran-Viseras A."/>
            <person name="Sanchez-Porro C."/>
            <person name="Ventosa A."/>
        </authorList>
    </citation>
    <scope>NUCLEOTIDE SEQUENCE</scope>
    <source>
        <strain evidence="13">F3-133</strain>
    </source>
</reference>
<evidence type="ECO:0000313" key="13">
    <source>
        <dbReference type="EMBL" id="MCX2818543.1"/>
    </source>
</evidence>
<evidence type="ECO:0000256" key="8">
    <source>
        <dbReference type="ARBA" id="ARBA00022958"/>
    </source>
</evidence>
<dbReference type="PIRSF" id="PIRSF006247">
    <property type="entry name" value="TrkH"/>
    <property type="match status" value="1"/>
</dbReference>
<comment type="similarity">
    <text evidence="2">Belongs to the TrkH potassium transport family.</text>
</comment>
<feature type="transmembrane region" description="Helical" evidence="12">
    <location>
        <begin position="284"/>
        <end position="304"/>
    </location>
</feature>
<evidence type="ECO:0000256" key="2">
    <source>
        <dbReference type="ARBA" id="ARBA00009137"/>
    </source>
</evidence>
<dbReference type="Pfam" id="PF02386">
    <property type="entry name" value="TrkH"/>
    <property type="match status" value="1"/>
</dbReference>
<feature type="transmembrane region" description="Helical" evidence="12">
    <location>
        <begin position="12"/>
        <end position="33"/>
    </location>
</feature>
<evidence type="ECO:0000256" key="12">
    <source>
        <dbReference type="SAM" id="Phobius"/>
    </source>
</evidence>
<dbReference type="InterPro" id="IPR004772">
    <property type="entry name" value="TrkH"/>
</dbReference>
<dbReference type="GO" id="GO:0005886">
    <property type="term" value="C:plasma membrane"/>
    <property type="evidence" value="ECO:0007669"/>
    <property type="project" value="UniProtKB-SubCell"/>
</dbReference>
<feature type="transmembrane region" description="Helical" evidence="12">
    <location>
        <begin position="245"/>
        <end position="268"/>
    </location>
</feature>
<feature type="transmembrane region" description="Helical" evidence="12">
    <location>
        <begin position="39"/>
        <end position="58"/>
    </location>
</feature>
<dbReference type="Proteomes" id="UP001149411">
    <property type="component" value="Unassembled WGS sequence"/>
</dbReference>
<feature type="transmembrane region" description="Helical" evidence="12">
    <location>
        <begin position="476"/>
        <end position="496"/>
    </location>
</feature>
<dbReference type="PANTHER" id="PTHR32024">
    <property type="entry name" value="TRK SYSTEM POTASSIUM UPTAKE PROTEIN TRKG-RELATED"/>
    <property type="match status" value="1"/>
</dbReference>
<dbReference type="PANTHER" id="PTHR32024:SF2">
    <property type="entry name" value="TRK SYSTEM POTASSIUM UPTAKE PROTEIN TRKG-RELATED"/>
    <property type="match status" value="1"/>
</dbReference>
<feature type="transmembrane region" description="Helical" evidence="12">
    <location>
        <begin position="139"/>
        <end position="158"/>
    </location>
</feature>
<evidence type="ECO:0000256" key="6">
    <source>
        <dbReference type="ARBA" id="ARBA00022538"/>
    </source>
</evidence>
<feature type="transmembrane region" description="Helical" evidence="12">
    <location>
        <begin position="409"/>
        <end position="428"/>
    </location>
</feature>
<proteinExistence type="inferred from homology"/>
<gene>
    <name evidence="13" type="ORF">EGH25_04140</name>
</gene>
<keyword evidence="9 12" id="KW-1133">Transmembrane helix</keyword>
<evidence type="ECO:0000256" key="5">
    <source>
        <dbReference type="ARBA" id="ARBA00022519"/>
    </source>
</evidence>
<evidence type="ECO:0000256" key="10">
    <source>
        <dbReference type="ARBA" id="ARBA00023065"/>
    </source>
</evidence>
<dbReference type="EMBL" id="RKLV01000003">
    <property type="protein sequence ID" value="MCX2818543.1"/>
    <property type="molecule type" value="Genomic_DNA"/>
</dbReference>
<dbReference type="GO" id="GO:0015379">
    <property type="term" value="F:potassium:chloride symporter activity"/>
    <property type="evidence" value="ECO:0007669"/>
    <property type="project" value="InterPro"/>
</dbReference>
<feature type="transmembrane region" description="Helical" evidence="12">
    <location>
        <begin position="186"/>
        <end position="208"/>
    </location>
</feature>
<evidence type="ECO:0000313" key="14">
    <source>
        <dbReference type="Proteomes" id="UP001149411"/>
    </source>
</evidence>
<evidence type="ECO:0000256" key="9">
    <source>
        <dbReference type="ARBA" id="ARBA00022989"/>
    </source>
</evidence>
<keyword evidence="5" id="KW-0997">Cell inner membrane</keyword>
<evidence type="ECO:0000256" key="3">
    <source>
        <dbReference type="ARBA" id="ARBA00022448"/>
    </source>
</evidence>
<protein>
    <submittedName>
        <fullName evidence="13">TrkH family potassium uptake protein</fullName>
    </submittedName>
</protein>
<organism evidence="13 14">
    <name type="scientific">Halorutilus salinus</name>
    <dbReference type="NCBI Taxonomy" id="2487751"/>
    <lineage>
        <taxon>Archaea</taxon>
        <taxon>Methanobacteriati</taxon>
        <taxon>Methanobacteriota</taxon>
        <taxon>Stenosarchaea group</taxon>
        <taxon>Halobacteria</taxon>
        <taxon>Halorutilales</taxon>
        <taxon>Halorutilaceae</taxon>
        <taxon>Halorutilus</taxon>
    </lineage>
</organism>
<keyword evidence="11 12" id="KW-0472">Membrane</keyword>
<dbReference type="AlphaFoldDB" id="A0A9Q4GI77"/>
<feature type="transmembrane region" description="Helical" evidence="12">
    <location>
        <begin position="70"/>
        <end position="90"/>
    </location>
</feature>
<keyword evidence="7 12" id="KW-0812">Transmembrane</keyword>
<name>A0A9Q4GI77_9EURY</name>
<keyword evidence="10" id="KW-0406">Ion transport</keyword>
<comment type="subcellular location">
    <subcellularLocation>
        <location evidence="1">Cell inner membrane</location>
        <topology evidence="1">Multi-pass membrane protein</topology>
    </subcellularLocation>
</comment>